<keyword evidence="1" id="KW-0472">Membrane</keyword>
<dbReference type="HOGENOM" id="CLU_084465_1_2_9"/>
<feature type="transmembrane region" description="Helical" evidence="1">
    <location>
        <begin position="29"/>
        <end position="47"/>
    </location>
</feature>
<dbReference type="Proteomes" id="UP000004097">
    <property type="component" value="Unassembled WGS sequence"/>
</dbReference>
<evidence type="ECO:0008006" key="4">
    <source>
        <dbReference type="Google" id="ProtNLM"/>
    </source>
</evidence>
<keyword evidence="1" id="KW-1133">Transmembrane helix</keyword>
<dbReference type="eggNOG" id="COG4587">
    <property type="taxonomic scope" value="Bacteria"/>
</dbReference>
<dbReference type="PANTHER" id="PTHR36832:SF1">
    <property type="entry name" value="SLR1174 PROTEIN"/>
    <property type="match status" value="1"/>
</dbReference>
<evidence type="ECO:0000313" key="2">
    <source>
        <dbReference type="EMBL" id="EFW23932.1"/>
    </source>
</evidence>
<name>E7MQ13_9FIRM</name>
<keyword evidence="1" id="KW-0812">Transmembrane</keyword>
<protein>
    <recommendedName>
        <fullName evidence="4">ABC-2 type transporter</fullName>
    </recommendedName>
</protein>
<feature type="transmembrane region" description="Helical" evidence="1">
    <location>
        <begin position="59"/>
        <end position="80"/>
    </location>
</feature>
<keyword evidence="3" id="KW-1185">Reference proteome</keyword>
<feature type="transmembrane region" description="Helical" evidence="1">
    <location>
        <begin position="178"/>
        <end position="197"/>
    </location>
</feature>
<proteinExistence type="predicted"/>
<reference evidence="2 3" key="1">
    <citation type="submission" date="2010-08" db="EMBL/GenBank/DDBJ databases">
        <authorList>
            <person name="Weinstock G."/>
            <person name="Sodergren E."/>
            <person name="Clifton S."/>
            <person name="Fulton L."/>
            <person name="Fulton B."/>
            <person name="Courtney L."/>
            <person name="Fronick C."/>
            <person name="Harrison M."/>
            <person name="Strong C."/>
            <person name="Farmer C."/>
            <person name="Delahaunty K."/>
            <person name="Markovic C."/>
            <person name="Hall O."/>
            <person name="Minx P."/>
            <person name="Tomlinson C."/>
            <person name="Mitreva M."/>
            <person name="Hou S."/>
            <person name="Chen J."/>
            <person name="Wollam A."/>
            <person name="Pepin K.H."/>
            <person name="Johnson M."/>
            <person name="Bhonagiri V."/>
            <person name="Zhang X."/>
            <person name="Suruliraj S."/>
            <person name="Warren W."/>
            <person name="Chinwalla A."/>
            <person name="Mardis E.R."/>
            <person name="Wilson R.K."/>
        </authorList>
    </citation>
    <scope>NUCLEOTIDE SEQUENCE [LARGE SCALE GENOMIC DNA]</scope>
    <source>
        <strain evidence="2 3">F0204</strain>
    </source>
</reference>
<evidence type="ECO:0000256" key="1">
    <source>
        <dbReference type="SAM" id="Phobius"/>
    </source>
</evidence>
<dbReference type="EMBL" id="AECQ01000031">
    <property type="protein sequence ID" value="EFW23932.1"/>
    <property type="molecule type" value="Genomic_DNA"/>
</dbReference>
<gene>
    <name evidence="2" type="ORF">HMPREF9430_01739</name>
</gene>
<feature type="transmembrane region" description="Helical" evidence="1">
    <location>
        <begin position="230"/>
        <end position="248"/>
    </location>
</feature>
<dbReference type="InterPro" id="IPR010390">
    <property type="entry name" value="ABC-2_transporter-like"/>
</dbReference>
<accession>E7MQ13</accession>
<dbReference type="AlphaFoldDB" id="E7MQ13"/>
<feature type="transmembrane region" description="Helical" evidence="1">
    <location>
        <begin position="114"/>
        <end position="131"/>
    </location>
</feature>
<organism evidence="2 3">
    <name type="scientific">Solobacterium moorei F0204</name>
    <dbReference type="NCBI Taxonomy" id="706433"/>
    <lineage>
        <taxon>Bacteria</taxon>
        <taxon>Bacillati</taxon>
        <taxon>Bacillota</taxon>
        <taxon>Erysipelotrichia</taxon>
        <taxon>Erysipelotrichales</taxon>
        <taxon>Erysipelotrichaceae</taxon>
        <taxon>Solobacterium</taxon>
    </lineage>
</organism>
<dbReference type="STRING" id="706433.HMPREF9430_01739"/>
<evidence type="ECO:0000313" key="3">
    <source>
        <dbReference type="Proteomes" id="UP000004097"/>
    </source>
</evidence>
<dbReference type="Pfam" id="PF06182">
    <property type="entry name" value="ABC2_membrane_6"/>
    <property type="match status" value="1"/>
</dbReference>
<dbReference type="PANTHER" id="PTHR36832">
    <property type="entry name" value="SLR1174 PROTEIN-RELATED"/>
    <property type="match status" value="1"/>
</dbReference>
<comment type="caution">
    <text evidence="2">The sequence shown here is derived from an EMBL/GenBank/DDBJ whole genome shotgun (WGS) entry which is preliminary data.</text>
</comment>
<sequence length="260" mass="30833">MHQIIRYIQRILAFSKIELKKMKAYSGQLSSLLLTLPIKAILTYLIWANLSTYNYSVDLQWLVLYSIIVSFTEFITMPYCEIAYNLMQDIHTGDLDMYIVKPIHYLCYRFISKLHIFFLFVIVMILLEIVYKVNIFSFHNISILYFYIISVSYIYIIFAMVGILSFKFENILTLRDNIWNIIRLLAGSILPLSYYPFNIEKILKFLPFEYIYYKPVIFTQNVALPTSFDFMISGLWLIIGVFLLIVIWNRSIRYYSSQGG</sequence>
<dbReference type="RefSeq" id="WP_006526543.1">
    <property type="nucleotide sequence ID" value="NZ_GL637665.1"/>
</dbReference>
<feature type="transmembrane region" description="Helical" evidence="1">
    <location>
        <begin position="143"/>
        <end position="166"/>
    </location>
</feature>